<dbReference type="AlphaFoldDB" id="A0A918NBY1"/>
<dbReference type="RefSeq" id="WP_189581805.1">
    <property type="nucleotide sequence ID" value="NZ_BMYV01000001.1"/>
</dbReference>
<reference evidence="2 3" key="1">
    <citation type="journal article" date="2014" name="Int. J. Syst. Evol. Microbiol.">
        <title>Complete genome sequence of Corynebacterium casei LMG S-19264T (=DSM 44701T), isolated from a smear-ripened cheese.</title>
        <authorList>
            <consortium name="US DOE Joint Genome Institute (JGI-PGF)"/>
            <person name="Walter F."/>
            <person name="Albersmeier A."/>
            <person name="Kalinowski J."/>
            <person name="Ruckert C."/>
        </authorList>
    </citation>
    <scope>NUCLEOTIDE SEQUENCE [LARGE SCALE GENOMIC DNA]</scope>
    <source>
        <strain evidence="2 3">KCTC 23968</strain>
    </source>
</reference>
<dbReference type="Pfam" id="PF10011">
    <property type="entry name" value="DUF2254"/>
    <property type="match status" value="1"/>
</dbReference>
<feature type="transmembrane region" description="Helical" evidence="1">
    <location>
        <begin position="62"/>
        <end position="88"/>
    </location>
</feature>
<name>A0A918NBY1_9PROT</name>
<keyword evidence="1" id="KW-0472">Membrane</keyword>
<organism evidence="2 3">
    <name type="scientific">Litorimonas cladophorae</name>
    <dbReference type="NCBI Taxonomy" id="1220491"/>
    <lineage>
        <taxon>Bacteria</taxon>
        <taxon>Pseudomonadati</taxon>
        <taxon>Pseudomonadota</taxon>
        <taxon>Alphaproteobacteria</taxon>
        <taxon>Maricaulales</taxon>
        <taxon>Robiginitomaculaceae</taxon>
    </lineage>
</organism>
<dbReference type="EMBL" id="BMYV01000001">
    <property type="protein sequence ID" value="GGX61147.1"/>
    <property type="molecule type" value="Genomic_DNA"/>
</dbReference>
<feature type="transmembrane region" description="Helical" evidence="1">
    <location>
        <begin position="148"/>
        <end position="167"/>
    </location>
</feature>
<feature type="transmembrane region" description="Helical" evidence="1">
    <location>
        <begin position="109"/>
        <end position="128"/>
    </location>
</feature>
<protein>
    <recommendedName>
        <fullName evidence="4">DUF2254 domain-containing protein</fullName>
    </recommendedName>
</protein>
<keyword evidence="3" id="KW-1185">Reference proteome</keyword>
<accession>A0A918NBY1</accession>
<evidence type="ECO:0000256" key="1">
    <source>
        <dbReference type="SAM" id="Phobius"/>
    </source>
</evidence>
<keyword evidence="1" id="KW-1133">Transmembrane helix</keyword>
<sequence length="470" mass="51999">MNARFIKFWNDLQSSYYFIPGLMVLGAILLAALTSYIDKNFDYSGAKNLGWFYANKADGARAILTTIAGSMMTVAAVTFSITMVAVTSAAGQYGPRLIGNFMRDRANQVTLGTFTSTFVYCLLILRVARTGDGADVENAVAEFVPNASLLVAMTLTLFSVGVMIFFIHHIPETLNVGNITGQVGRKLRKRINEMFPDNFGADSETSTNDHTVDLESYTHENCHAIKAEAEGYVQAVNEDGIMQWAIDHHAIVRLQFRPGDFAVKGNTLMQVWADEAGGKDIDDAALKALLGKYAMGQDRTEHQNVLFLADELVEILARALSPGINDPFTAINCINWFHSAISAMEGVTLPSPFRQDEDGKLRVIAYPVSFERFVSVICDQSRPYIATDRNVSIKMLTVLTELTAEATHPQHVEILKGQIQKLRHATEDKLLSKVEKGELKTRFDQADKMIADRAFYDQVVASEDWGTGRA</sequence>
<feature type="transmembrane region" description="Helical" evidence="1">
    <location>
        <begin position="16"/>
        <end position="37"/>
    </location>
</feature>
<evidence type="ECO:0008006" key="4">
    <source>
        <dbReference type="Google" id="ProtNLM"/>
    </source>
</evidence>
<evidence type="ECO:0000313" key="3">
    <source>
        <dbReference type="Proteomes" id="UP000600865"/>
    </source>
</evidence>
<evidence type="ECO:0000313" key="2">
    <source>
        <dbReference type="EMBL" id="GGX61147.1"/>
    </source>
</evidence>
<proteinExistence type="predicted"/>
<dbReference type="InterPro" id="IPR018723">
    <property type="entry name" value="DUF2254_membrane"/>
</dbReference>
<dbReference type="Proteomes" id="UP000600865">
    <property type="component" value="Unassembled WGS sequence"/>
</dbReference>
<keyword evidence="1" id="KW-0812">Transmembrane</keyword>
<comment type="caution">
    <text evidence="2">The sequence shown here is derived from an EMBL/GenBank/DDBJ whole genome shotgun (WGS) entry which is preliminary data.</text>
</comment>
<gene>
    <name evidence="2" type="ORF">GCM10011309_08760</name>
</gene>